<dbReference type="eggNOG" id="COG2199">
    <property type="taxonomic scope" value="Bacteria"/>
</dbReference>
<dbReference type="Pfam" id="PF00990">
    <property type="entry name" value="GGDEF"/>
    <property type="match status" value="1"/>
</dbReference>
<dbReference type="Gene3D" id="3.30.70.270">
    <property type="match status" value="1"/>
</dbReference>
<dbReference type="GO" id="GO:0052621">
    <property type="term" value="F:diguanylate cyclase activity"/>
    <property type="evidence" value="ECO:0007669"/>
    <property type="project" value="TreeGrafter"/>
</dbReference>
<dbReference type="CDD" id="cd01949">
    <property type="entry name" value="GGDEF"/>
    <property type="match status" value="1"/>
</dbReference>
<keyword evidence="3" id="KW-1185">Reference proteome</keyword>
<dbReference type="AlphaFoldDB" id="W0EFL2"/>
<dbReference type="GO" id="GO:0005886">
    <property type="term" value="C:plasma membrane"/>
    <property type="evidence" value="ECO:0007669"/>
    <property type="project" value="TreeGrafter"/>
</dbReference>
<dbReference type="InterPro" id="IPR000160">
    <property type="entry name" value="GGDEF_dom"/>
</dbReference>
<dbReference type="Proteomes" id="UP000010847">
    <property type="component" value="Chromosome"/>
</dbReference>
<name>W0EFL2_9FIRM</name>
<dbReference type="GO" id="GO:0043709">
    <property type="term" value="P:cell adhesion involved in single-species biofilm formation"/>
    <property type="evidence" value="ECO:0007669"/>
    <property type="project" value="TreeGrafter"/>
</dbReference>
<dbReference type="KEGG" id="dmt:DESME_13875"/>
<dbReference type="InterPro" id="IPR043128">
    <property type="entry name" value="Rev_trsase/Diguanyl_cyclase"/>
</dbReference>
<dbReference type="STRING" id="871968.DESME_13875"/>
<dbReference type="PANTHER" id="PTHR45138:SF9">
    <property type="entry name" value="DIGUANYLATE CYCLASE DGCM-RELATED"/>
    <property type="match status" value="1"/>
</dbReference>
<evidence type="ECO:0000313" key="3">
    <source>
        <dbReference type="Proteomes" id="UP000010847"/>
    </source>
</evidence>
<sequence length="179" mass="20412">MSIKKLHYGAHNDELTGLYNRRYLNDRLNETISRLKRTHSSLSLILIDIDNFKKVNDSQGHLTGDKVLQKLGDIFKENTRCIDIAARWGGEEFAIVLPETDFDSAKLVAERLREIVENYDFGFQVTISLGIVSTSDEVTLDEILKQADEALYAAKEKKNTVAVYCRNIKQSIYVMTSYS</sequence>
<gene>
    <name evidence="2" type="ORF">DESME_13875</name>
</gene>
<proteinExistence type="predicted"/>
<dbReference type="GO" id="GO:1902201">
    <property type="term" value="P:negative regulation of bacterial-type flagellum-dependent cell motility"/>
    <property type="evidence" value="ECO:0007669"/>
    <property type="project" value="TreeGrafter"/>
</dbReference>
<dbReference type="SMART" id="SM00267">
    <property type="entry name" value="GGDEF"/>
    <property type="match status" value="1"/>
</dbReference>
<dbReference type="NCBIfam" id="TIGR00254">
    <property type="entry name" value="GGDEF"/>
    <property type="match status" value="1"/>
</dbReference>
<dbReference type="FunFam" id="3.30.70.270:FF:000001">
    <property type="entry name" value="Diguanylate cyclase domain protein"/>
    <property type="match status" value="1"/>
</dbReference>
<dbReference type="EMBL" id="CP007032">
    <property type="protein sequence ID" value="AHF07994.1"/>
    <property type="molecule type" value="Genomic_DNA"/>
</dbReference>
<evidence type="ECO:0000313" key="2">
    <source>
        <dbReference type="EMBL" id="AHF07994.1"/>
    </source>
</evidence>
<dbReference type="SUPFAM" id="SSF55073">
    <property type="entry name" value="Nucleotide cyclase"/>
    <property type="match status" value="1"/>
</dbReference>
<dbReference type="PANTHER" id="PTHR45138">
    <property type="entry name" value="REGULATORY COMPONENTS OF SENSORY TRANSDUCTION SYSTEM"/>
    <property type="match status" value="1"/>
</dbReference>
<feature type="domain" description="GGDEF" evidence="1">
    <location>
        <begin position="40"/>
        <end position="166"/>
    </location>
</feature>
<reference evidence="2 3" key="1">
    <citation type="submission" date="2013-12" db="EMBL/GenBank/DDBJ databases">
        <authorList>
            <consortium name="DOE Joint Genome Institute"/>
            <person name="Smidt H."/>
            <person name="Huntemann M."/>
            <person name="Han J."/>
            <person name="Chen A."/>
            <person name="Kyrpides N."/>
            <person name="Mavromatis K."/>
            <person name="Markowitz V."/>
            <person name="Palaniappan K."/>
            <person name="Ivanova N."/>
            <person name="Schaumberg A."/>
            <person name="Pati A."/>
            <person name="Liolios K."/>
            <person name="Nordberg H.P."/>
            <person name="Cantor M.N."/>
            <person name="Hua S.X."/>
            <person name="Woyke T."/>
        </authorList>
    </citation>
    <scope>NUCLEOTIDE SEQUENCE [LARGE SCALE GENOMIC DNA]</scope>
    <source>
        <strain evidence="3">DSM 15288</strain>
    </source>
</reference>
<dbReference type="PROSITE" id="PS50887">
    <property type="entry name" value="GGDEF"/>
    <property type="match status" value="1"/>
</dbReference>
<accession>W0EFL2</accession>
<evidence type="ECO:0000259" key="1">
    <source>
        <dbReference type="PROSITE" id="PS50887"/>
    </source>
</evidence>
<protein>
    <submittedName>
        <fullName evidence="2">Diguanylate cyclase</fullName>
    </submittedName>
</protein>
<dbReference type="HOGENOM" id="CLU_000445_11_16_9"/>
<dbReference type="InterPro" id="IPR029787">
    <property type="entry name" value="Nucleotide_cyclase"/>
</dbReference>
<organism evidence="2 3">
    <name type="scientific">Desulfitobacterium metallireducens DSM 15288</name>
    <dbReference type="NCBI Taxonomy" id="871968"/>
    <lineage>
        <taxon>Bacteria</taxon>
        <taxon>Bacillati</taxon>
        <taxon>Bacillota</taxon>
        <taxon>Clostridia</taxon>
        <taxon>Eubacteriales</taxon>
        <taxon>Desulfitobacteriaceae</taxon>
        <taxon>Desulfitobacterium</taxon>
    </lineage>
</organism>
<dbReference type="InterPro" id="IPR050469">
    <property type="entry name" value="Diguanylate_Cyclase"/>
</dbReference>